<accession>A0A2L0HAL2</accession>
<evidence type="ECO:0000313" key="2">
    <source>
        <dbReference type="Proteomes" id="UP000239340"/>
    </source>
</evidence>
<reference evidence="1 2" key="1">
    <citation type="submission" date="2017-10" db="EMBL/GenBank/DDBJ databases">
        <title>Analysis of the genome sequences of Rhizobium populations associated to common bean (phaseolus vulgaris).</title>
        <authorList>
            <person name="Bustos P."/>
            <person name="Santamaria R.I."/>
            <person name="Miranda-Sanchez F."/>
            <person name="Perez-Carrascal O."/>
            <person name="Juarez S."/>
            <person name="Lozano L."/>
            <person name="Martinez-Flores I."/>
            <person name="Vinuesa P."/>
            <person name="Martinez-Romero E."/>
            <person name="Cevallos M.A."/>
            <person name="Romero D."/>
            <person name="Davila G."/>
            <person name="Gonzalez V."/>
        </authorList>
    </citation>
    <scope>NUCLEOTIDE SEQUENCE [LARGE SCALE GENOMIC DNA]</scope>
    <source>
        <strain evidence="1 2">NXT3</strain>
        <plasmid evidence="2">Plasmid psfrenxt3a</plasmid>
    </source>
</reference>
<keyword evidence="1" id="KW-0614">Plasmid</keyword>
<name>A0A2L0HAL2_RHIFR</name>
<dbReference type="EMBL" id="CP024308">
    <property type="protein sequence ID" value="AUX78540.1"/>
    <property type="molecule type" value="Genomic_DNA"/>
</dbReference>
<proteinExistence type="predicted"/>
<protein>
    <submittedName>
        <fullName evidence="1">Uncharacterized protein</fullName>
    </submittedName>
</protein>
<dbReference type="Proteomes" id="UP000239340">
    <property type="component" value="Plasmid pSfreNXT3a"/>
</dbReference>
<geneLocation type="plasmid" evidence="2">
    <name>psfrenxt3a</name>
</geneLocation>
<organism evidence="1 2">
    <name type="scientific">Rhizobium fredii</name>
    <name type="common">Sinorhizobium fredii</name>
    <dbReference type="NCBI Taxonomy" id="380"/>
    <lineage>
        <taxon>Bacteria</taxon>
        <taxon>Pseudomonadati</taxon>
        <taxon>Pseudomonadota</taxon>
        <taxon>Alphaproteobacteria</taxon>
        <taxon>Hyphomicrobiales</taxon>
        <taxon>Rhizobiaceae</taxon>
        <taxon>Sinorhizobium/Ensifer group</taxon>
        <taxon>Sinorhizobium</taxon>
    </lineage>
</organism>
<gene>
    <name evidence="1" type="ORF">NXT3_PA00251</name>
</gene>
<evidence type="ECO:0000313" key="1">
    <source>
        <dbReference type="EMBL" id="AUX78540.1"/>
    </source>
</evidence>
<sequence length="100" mass="11403">MQPAQSLSTALWRIIIRRLLARVSMRWASASKSYEHFVQGCDGILAARMERGNLAGHARASVRRVMDFVRVLASLWCRSVPRLESNRPKTAQPVKMQRVI</sequence>
<dbReference type="AlphaFoldDB" id="A0A2L0HAL2"/>